<dbReference type="InterPro" id="IPR011547">
    <property type="entry name" value="SLC26A/SulP_dom"/>
</dbReference>
<dbReference type="GO" id="GO:0016020">
    <property type="term" value="C:membrane"/>
    <property type="evidence" value="ECO:0007669"/>
    <property type="project" value="UniProtKB-SubCell"/>
</dbReference>
<name>A0A199V994_ANACO</name>
<evidence type="ECO:0000256" key="1">
    <source>
        <dbReference type="ARBA" id="ARBA00004141"/>
    </source>
</evidence>
<dbReference type="STRING" id="4615.A0A199V994"/>
<protein>
    <submittedName>
        <fullName evidence="6">Putative sulfate transporter 3.3</fullName>
    </submittedName>
</protein>
<organism evidence="6 7">
    <name type="scientific">Ananas comosus</name>
    <name type="common">Pineapple</name>
    <name type="synonym">Ananas ananas</name>
    <dbReference type="NCBI Taxonomy" id="4615"/>
    <lineage>
        <taxon>Eukaryota</taxon>
        <taxon>Viridiplantae</taxon>
        <taxon>Streptophyta</taxon>
        <taxon>Embryophyta</taxon>
        <taxon>Tracheophyta</taxon>
        <taxon>Spermatophyta</taxon>
        <taxon>Magnoliopsida</taxon>
        <taxon>Liliopsida</taxon>
        <taxon>Poales</taxon>
        <taxon>Bromeliaceae</taxon>
        <taxon>Bromelioideae</taxon>
        <taxon>Ananas</taxon>
    </lineage>
</organism>
<accession>A0A199V994</accession>
<sequence length="72" mass="7715">MAGAAIIVSLQQLKSLLGIVHFTNQMGLVPVMSSIFHRTNELEFDFVWLDFDAVVLADSVDGDLLSGVPPAG</sequence>
<dbReference type="Proteomes" id="UP000092600">
    <property type="component" value="Unassembled WGS sequence"/>
</dbReference>
<proteinExistence type="predicted"/>
<keyword evidence="3" id="KW-1133">Transmembrane helix</keyword>
<evidence type="ECO:0000313" key="6">
    <source>
        <dbReference type="EMBL" id="OAY73672.1"/>
    </source>
</evidence>
<evidence type="ECO:0000256" key="4">
    <source>
        <dbReference type="ARBA" id="ARBA00023136"/>
    </source>
</evidence>
<evidence type="ECO:0000256" key="3">
    <source>
        <dbReference type="ARBA" id="ARBA00022989"/>
    </source>
</evidence>
<dbReference type="AlphaFoldDB" id="A0A199V994"/>
<keyword evidence="2" id="KW-0812">Transmembrane</keyword>
<feature type="domain" description="SLC26A/SulP transporter" evidence="5">
    <location>
        <begin position="1"/>
        <end position="44"/>
    </location>
</feature>
<evidence type="ECO:0000256" key="2">
    <source>
        <dbReference type="ARBA" id="ARBA00022692"/>
    </source>
</evidence>
<evidence type="ECO:0000259" key="5">
    <source>
        <dbReference type="Pfam" id="PF00916"/>
    </source>
</evidence>
<dbReference type="EMBL" id="LSRQ01002632">
    <property type="protein sequence ID" value="OAY73672.1"/>
    <property type="molecule type" value="Genomic_DNA"/>
</dbReference>
<reference evidence="6 7" key="1">
    <citation type="journal article" date="2016" name="DNA Res.">
        <title>The draft genome of MD-2 pineapple using hybrid error correction of long reads.</title>
        <authorList>
            <person name="Redwan R.M."/>
            <person name="Saidin A."/>
            <person name="Kumar S.V."/>
        </authorList>
    </citation>
    <scope>NUCLEOTIDE SEQUENCE [LARGE SCALE GENOMIC DNA]</scope>
    <source>
        <strain evidence="7">cv. MD2</strain>
        <tissue evidence="6">Leaf</tissue>
    </source>
</reference>
<gene>
    <name evidence="6" type="ORF">ACMD2_20088</name>
</gene>
<comment type="caution">
    <text evidence="6">The sequence shown here is derived from an EMBL/GenBank/DDBJ whole genome shotgun (WGS) entry which is preliminary data.</text>
</comment>
<comment type="subcellular location">
    <subcellularLocation>
        <location evidence="1">Membrane</location>
        <topology evidence="1">Multi-pass membrane protein</topology>
    </subcellularLocation>
</comment>
<dbReference type="Pfam" id="PF00916">
    <property type="entry name" value="Sulfate_transp"/>
    <property type="match status" value="1"/>
</dbReference>
<evidence type="ECO:0000313" key="7">
    <source>
        <dbReference type="Proteomes" id="UP000092600"/>
    </source>
</evidence>
<keyword evidence="4" id="KW-0472">Membrane</keyword>